<dbReference type="EMBL" id="LXQA010000130">
    <property type="protein sequence ID" value="MCH79469.1"/>
    <property type="molecule type" value="Genomic_DNA"/>
</dbReference>
<comment type="caution">
    <text evidence="1">The sequence shown here is derived from an EMBL/GenBank/DDBJ whole genome shotgun (WGS) entry which is preliminary data.</text>
</comment>
<proteinExistence type="predicted"/>
<reference evidence="1 2" key="1">
    <citation type="journal article" date="2018" name="Front. Plant Sci.">
        <title>Red Clover (Trifolium pratense) and Zigzag Clover (T. medium) - A Picture of Genomic Similarities and Differences.</title>
        <authorList>
            <person name="Dluhosova J."/>
            <person name="Istvanek J."/>
            <person name="Nedelnik J."/>
            <person name="Repkova J."/>
        </authorList>
    </citation>
    <scope>NUCLEOTIDE SEQUENCE [LARGE SCALE GENOMIC DNA]</scope>
    <source>
        <strain evidence="2">cv. 10/8</strain>
        <tissue evidence="1">Leaf</tissue>
    </source>
</reference>
<protein>
    <submittedName>
        <fullName evidence="1">Uncharacterized protein</fullName>
    </submittedName>
</protein>
<evidence type="ECO:0000313" key="1">
    <source>
        <dbReference type="EMBL" id="MCH79469.1"/>
    </source>
</evidence>
<gene>
    <name evidence="1" type="ORF">A2U01_0000218</name>
</gene>
<organism evidence="1 2">
    <name type="scientific">Trifolium medium</name>
    <dbReference type="NCBI Taxonomy" id="97028"/>
    <lineage>
        <taxon>Eukaryota</taxon>
        <taxon>Viridiplantae</taxon>
        <taxon>Streptophyta</taxon>
        <taxon>Embryophyta</taxon>
        <taxon>Tracheophyta</taxon>
        <taxon>Spermatophyta</taxon>
        <taxon>Magnoliopsida</taxon>
        <taxon>eudicotyledons</taxon>
        <taxon>Gunneridae</taxon>
        <taxon>Pentapetalae</taxon>
        <taxon>rosids</taxon>
        <taxon>fabids</taxon>
        <taxon>Fabales</taxon>
        <taxon>Fabaceae</taxon>
        <taxon>Papilionoideae</taxon>
        <taxon>50 kb inversion clade</taxon>
        <taxon>NPAAA clade</taxon>
        <taxon>Hologalegina</taxon>
        <taxon>IRL clade</taxon>
        <taxon>Trifolieae</taxon>
        <taxon>Trifolium</taxon>
    </lineage>
</organism>
<name>A0A392LWZ1_9FABA</name>
<dbReference type="Proteomes" id="UP000265520">
    <property type="component" value="Unassembled WGS sequence"/>
</dbReference>
<keyword evidence="2" id="KW-1185">Reference proteome</keyword>
<sequence>MTNSTMFSPLMTSSNDSLKSLFSNDFMNDSWNPKPATSQMTSPIFTNSTIPSFPTSFGTMDSFCFSAKSHVFNAKQTEQASEIDPRSSQMSKLLRNAKRANKNSQKLFSGLTMQNNMLIYLMLENLSIRNWLSAHICSRFGINLPHNTIMPIVNEFPKPEESSDKSSPTLPK</sequence>
<accession>A0A392LWZ1</accession>
<evidence type="ECO:0000313" key="2">
    <source>
        <dbReference type="Proteomes" id="UP000265520"/>
    </source>
</evidence>
<dbReference type="AlphaFoldDB" id="A0A392LWZ1"/>